<keyword evidence="3" id="KW-1185">Reference proteome</keyword>
<gene>
    <name evidence="2" type="ORF">L484_015705</name>
</gene>
<organism evidence="2 3">
    <name type="scientific">Morus notabilis</name>
    <dbReference type="NCBI Taxonomy" id="981085"/>
    <lineage>
        <taxon>Eukaryota</taxon>
        <taxon>Viridiplantae</taxon>
        <taxon>Streptophyta</taxon>
        <taxon>Embryophyta</taxon>
        <taxon>Tracheophyta</taxon>
        <taxon>Spermatophyta</taxon>
        <taxon>Magnoliopsida</taxon>
        <taxon>eudicotyledons</taxon>
        <taxon>Gunneridae</taxon>
        <taxon>Pentapetalae</taxon>
        <taxon>rosids</taxon>
        <taxon>fabids</taxon>
        <taxon>Rosales</taxon>
        <taxon>Moraceae</taxon>
        <taxon>Moreae</taxon>
        <taxon>Morus</taxon>
    </lineage>
</organism>
<name>W9S0B8_9ROSA</name>
<feature type="region of interest" description="Disordered" evidence="1">
    <location>
        <begin position="1"/>
        <end position="34"/>
    </location>
</feature>
<evidence type="ECO:0000313" key="3">
    <source>
        <dbReference type="Proteomes" id="UP000030645"/>
    </source>
</evidence>
<protein>
    <submittedName>
        <fullName evidence="2">Uncharacterized protein</fullName>
    </submittedName>
</protein>
<dbReference type="AlphaFoldDB" id="W9S0B8"/>
<accession>W9S0B8</accession>
<feature type="region of interest" description="Disordered" evidence="1">
    <location>
        <begin position="51"/>
        <end position="84"/>
    </location>
</feature>
<proteinExistence type="predicted"/>
<evidence type="ECO:0000256" key="1">
    <source>
        <dbReference type="SAM" id="MobiDB-lite"/>
    </source>
</evidence>
<reference evidence="3" key="1">
    <citation type="submission" date="2013-01" db="EMBL/GenBank/DDBJ databases">
        <title>Draft Genome Sequence of a Mulberry Tree, Morus notabilis C.K. Schneid.</title>
        <authorList>
            <person name="He N."/>
            <person name="Zhao S."/>
        </authorList>
    </citation>
    <scope>NUCLEOTIDE SEQUENCE</scope>
</reference>
<evidence type="ECO:0000313" key="2">
    <source>
        <dbReference type="EMBL" id="EXC20027.1"/>
    </source>
</evidence>
<dbReference type="Proteomes" id="UP000030645">
    <property type="component" value="Unassembled WGS sequence"/>
</dbReference>
<feature type="compositionally biased region" description="Basic and acidic residues" evidence="1">
    <location>
        <begin position="59"/>
        <end position="69"/>
    </location>
</feature>
<dbReference type="EMBL" id="KE345900">
    <property type="protein sequence ID" value="EXC20027.1"/>
    <property type="molecule type" value="Genomic_DNA"/>
</dbReference>
<sequence length="84" mass="9256">MGRKRKGSDQEQEERESSIEIGSMGLSQITLEETSAARRGRKRYVGVRPEALGEVGGGDQRHNTEDKSVAGDLWHSRGGCKSLR</sequence>